<comment type="caution">
    <text evidence="2">The sequence shown here is derived from an EMBL/GenBank/DDBJ whole genome shotgun (WGS) entry which is preliminary data.</text>
</comment>
<protein>
    <submittedName>
        <fullName evidence="2">Uncharacterized protein</fullName>
    </submittedName>
</protein>
<gene>
    <name evidence="2" type="ORF">MON41_22050</name>
</gene>
<keyword evidence="3" id="KW-1185">Reference proteome</keyword>
<dbReference type="RefSeq" id="WP_120009909.1">
    <property type="nucleotide sequence ID" value="NZ_JALBUU010000125.1"/>
</dbReference>
<organism evidence="2 3">
    <name type="scientific">Teichococcus vastitatis</name>
    <dbReference type="NCBI Taxonomy" id="2307076"/>
    <lineage>
        <taxon>Bacteria</taxon>
        <taxon>Pseudomonadati</taxon>
        <taxon>Pseudomonadota</taxon>
        <taxon>Alphaproteobacteria</taxon>
        <taxon>Acetobacterales</taxon>
        <taxon>Roseomonadaceae</taxon>
        <taxon>Roseomonas</taxon>
    </lineage>
</organism>
<accession>A0ABS9WAJ8</accession>
<evidence type="ECO:0000313" key="2">
    <source>
        <dbReference type="EMBL" id="MCI0756327.1"/>
    </source>
</evidence>
<proteinExistence type="predicted"/>
<sequence length="78" mass="8603">MVALFSDTIPGIMRFLMRKEPAMSDTNKPEQPASDEDESLDQRAARLEQQRVGAEDEVRKSPDGPSTQISPEIEPSGS</sequence>
<dbReference type="Proteomes" id="UP001201985">
    <property type="component" value="Unassembled WGS sequence"/>
</dbReference>
<feature type="region of interest" description="Disordered" evidence="1">
    <location>
        <begin position="20"/>
        <end position="78"/>
    </location>
</feature>
<dbReference type="EMBL" id="JALBUU010000125">
    <property type="protein sequence ID" value="MCI0756327.1"/>
    <property type="molecule type" value="Genomic_DNA"/>
</dbReference>
<evidence type="ECO:0000256" key="1">
    <source>
        <dbReference type="SAM" id="MobiDB-lite"/>
    </source>
</evidence>
<feature type="compositionally biased region" description="Basic and acidic residues" evidence="1">
    <location>
        <begin position="40"/>
        <end position="62"/>
    </location>
</feature>
<reference evidence="2 3" key="1">
    <citation type="submission" date="2022-03" db="EMBL/GenBank/DDBJ databases">
        <title>Complete genome analysis of Roseomonas KG 17.1 : a prolific producer of plant growth promoters.</title>
        <authorList>
            <person name="Saadouli I."/>
            <person name="Najjari A."/>
            <person name="Mosbah A."/>
            <person name="Ouzari H.I."/>
        </authorList>
    </citation>
    <scope>NUCLEOTIDE SEQUENCE [LARGE SCALE GENOMIC DNA]</scope>
    <source>
        <strain evidence="2 3">KG17-1</strain>
    </source>
</reference>
<evidence type="ECO:0000313" key="3">
    <source>
        <dbReference type="Proteomes" id="UP001201985"/>
    </source>
</evidence>
<name>A0ABS9WAJ8_9PROT</name>